<dbReference type="SUPFAM" id="SSF48452">
    <property type="entry name" value="TPR-like"/>
    <property type="match status" value="1"/>
</dbReference>
<evidence type="ECO:0000259" key="3">
    <source>
        <dbReference type="Pfam" id="PF13649"/>
    </source>
</evidence>
<organism evidence="4 5">
    <name type="scientific">Mariprofundus ferrooxydans PV-1</name>
    <dbReference type="NCBI Taxonomy" id="314345"/>
    <lineage>
        <taxon>Bacteria</taxon>
        <taxon>Pseudomonadati</taxon>
        <taxon>Pseudomonadota</taxon>
        <taxon>Candidatius Mariprofundia</taxon>
        <taxon>Mariprofundales</taxon>
        <taxon>Mariprofundaceae</taxon>
        <taxon>Mariprofundus</taxon>
    </lineage>
</organism>
<dbReference type="Proteomes" id="UP000005297">
    <property type="component" value="Unassembled WGS sequence"/>
</dbReference>
<accession>Q0F1Z8</accession>
<dbReference type="InterPro" id="IPR029063">
    <property type="entry name" value="SAM-dependent_MTases_sf"/>
</dbReference>
<keyword evidence="1" id="KW-0802">TPR repeat</keyword>
<evidence type="ECO:0000256" key="2">
    <source>
        <dbReference type="SAM" id="MobiDB-lite"/>
    </source>
</evidence>
<dbReference type="SMART" id="SM00028">
    <property type="entry name" value="TPR"/>
    <property type="match status" value="3"/>
</dbReference>
<dbReference type="Gene3D" id="3.40.50.150">
    <property type="entry name" value="Vaccinia Virus protein VP39"/>
    <property type="match status" value="1"/>
</dbReference>
<dbReference type="eggNOG" id="COG0457">
    <property type="taxonomic scope" value="Bacteria"/>
</dbReference>
<evidence type="ECO:0000256" key="1">
    <source>
        <dbReference type="PROSITE-ProRule" id="PRU00339"/>
    </source>
</evidence>
<dbReference type="Pfam" id="PF13649">
    <property type="entry name" value="Methyltransf_25"/>
    <property type="match status" value="1"/>
</dbReference>
<dbReference type="AlphaFoldDB" id="Q0F1Z8"/>
<evidence type="ECO:0000313" key="5">
    <source>
        <dbReference type="Proteomes" id="UP000005297"/>
    </source>
</evidence>
<dbReference type="OrthoDB" id="649979at2"/>
<dbReference type="Pfam" id="PF13432">
    <property type="entry name" value="TPR_16"/>
    <property type="match status" value="1"/>
</dbReference>
<dbReference type="SUPFAM" id="SSF53335">
    <property type="entry name" value="S-adenosyl-L-methionine-dependent methyltransferases"/>
    <property type="match status" value="1"/>
</dbReference>
<dbReference type="PROSITE" id="PS50005">
    <property type="entry name" value="TPR"/>
    <property type="match status" value="3"/>
</dbReference>
<feature type="repeat" description="TPR" evidence="1">
    <location>
        <begin position="125"/>
        <end position="158"/>
    </location>
</feature>
<dbReference type="Pfam" id="PF13414">
    <property type="entry name" value="TPR_11"/>
    <property type="match status" value="1"/>
</dbReference>
<gene>
    <name evidence="4" type="ORF">SPV1_02352</name>
</gene>
<dbReference type="EMBL" id="AATS01000002">
    <property type="protein sequence ID" value="EAU55752.1"/>
    <property type="molecule type" value="Genomic_DNA"/>
</dbReference>
<dbReference type="eggNOG" id="COG2227">
    <property type="taxonomic scope" value="Bacteria"/>
</dbReference>
<dbReference type="PANTHER" id="PTHR44998">
    <property type="match status" value="1"/>
</dbReference>
<keyword evidence="5" id="KW-1185">Reference proteome</keyword>
<dbReference type="PANTHER" id="PTHR44998:SF1">
    <property type="entry name" value="UDP-N-ACETYLGLUCOSAMINE--PEPTIDE N-ACETYLGLUCOSAMINYLTRANSFERASE 110 KDA SUBUNIT"/>
    <property type="match status" value="1"/>
</dbReference>
<reference evidence="4 5" key="1">
    <citation type="submission" date="2006-09" db="EMBL/GenBank/DDBJ databases">
        <authorList>
            <person name="Emerson D."/>
            <person name="Ferriera S."/>
            <person name="Johnson J."/>
            <person name="Kravitz S."/>
            <person name="Halpern A."/>
            <person name="Remington K."/>
            <person name="Beeson K."/>
            <person name="Tran B."/>
            <person name="Rogers Y.-H."/>
            <person name="Friedman R."/>
            <person name="Venter J.C."/>
        </authorList>
    </citation>
    <scope>NUCLEOTIDE SEQUENCE [LARGE SCALE GENOMIC DNA]</scope>
    <source>
        <strain evidence="4 5">PV-1</strain>
    </source>
</reference>
<feature type="repeat" description="TPR" evidence="1">
    <location>
        <begin position="91"/>
        <end position="124"/>
    </location>
</feature>
<dbReference type="HOGENOM" id="CLU_013533_0_0_0"/>
<comment type="caution">
    <text evidence="4">The sequence shown here is derived from an EMBL/GenBank/DDBJ whole genome shotgun (WGS) entry which is preliminary data.</text>
</comment>
<feature type="compositionally biased region" description="Basic residues" evidence="2">
    <location>
        <begin position="1"/>
        <end position="17"/>
    </location>
</feature>
<dbReference type="RefSeq" id="WP_009850771.1">
    <property type="nucleotide sequence ID" value="NZ_DS022295.1"/>
</dbReference>
<name>Q0F1Z8_9PROT</name>
<sequence>MARKTRKKTPPPRKVIHRPPQPPQTQINAIAQRLNSGDLETAEKLAQSLARSFPGHAHSWTMLGIVLAQMGRVAESLTPLQKAVNLMPGDSGPHSNLGNALLQLGRLQEAEACYRKAIAVNPNDPDSHYKLGNVLSSLERLPEAEVIYRRLLTLLPENDAAKLAYVQCVALMRFKSYGPFLYKTVAQALNDAWLRPTDLVGVACNLLTINPLIAPYLQQTDMPHHQVRPINQLCEGNTLAEIGNDPLYKALLRSVPVYDENLEQWLTDARQMLLNAANATTNPLQTSWFSFFGPLAEQCFINDYLFYCSADEIQTASALKDALITTLEKEPEEVSPLRLIAVASYFPLYSIAGSHKLLERQWPDAIQRLLIQQIKEPREEIALRPSITSLTPVENEVSLAVQAQYEESPYPRWVKLPAAIEPVAINTYLHSLFPGVVIEPIENMMQPDLLVAGCGTGQHPIETARLIRNASVLAVDLSLASLSYAERKAREMGIQNIEFARADILKLGSLDRTFDIIESVGVLHHLDRPEEGWKVLVSMLRPNGVMRLGFYSEVARRHVVKARELIAQRNFAATADGIRKARPYLREVDRNQTLGCAVRSTDFYSLSACRDLLFHVQEHRLTLAQIQQFIDENGLTFLGFTAEPMTIRAYHTRFPDDPTATNLENWAIYEQENPDAFFDMYQFWLQKRP</sequence>
<dbReference type="InParanoid" id="Q0F1Z8"/>
<evidence type="ECO:0000313" key="4">
    <source>
        <dbReference type="EMBL" id="EAU55752.1"/>
    </source>
</evidence>
<dbReference type="InterPro" id="IPR041698">
    <property type="entry name" value="Methyltransf_25"/>
</dbReference>
<dbReference type="Gene3D" id="1.25.40.10">
    <property type="entry name" value="Tetratricopeptide repeat domain"/>
    <property type="match status" value="1"/>
</dbReference>
<dbReference type="InterPro" id="IPR019734">
    <property type="entry name" value="TPR_rpt"/>
</dbReference>
<feature type="domain" description="Methyltransferase" evidence="3">
    <location>
        <begin position="451"/>
        <end position="544"/>
    </location>
</feature>
<protein>
    <submittedName>
        <fullName evidence="4">Tetratricopeptide TPR_4</fullName>
    </submittedName>
</protein>
<feature type="region of interest" description="Disordered" evidence="2">
    <location>
        <begin position="1"/>
        <end position="23"/>
    </location>
</feature>
<proteinExistence type="predicted"/>
<dbReference type="InterPro" id="IPR011990">
    <property type="entry name" value="TPR-like_helical_dom_sf"/>
</dbReference>
<feature type="repeat" description="TPR" evidence="1">
    <location>
        <begin position="57"/>
        <end position="90"/>
    </location>
</feature>
<dbReference type="CDD" id="cd02440">
    <property type="entry name" value="AdoMet_MTases"/>
    <property type="match status" value="1"/>
</dbReference>